<dbReference type="GO" id="GO:0031930">
    <property type="term" value="P:mitochondria-nucleus signaling pathway"/>
    <property type="evidence" value="ECO:0007669"/>
    <property type="project" value="TreeGrafter"/>
</dbReference>
<keyword evidence="5" id="KW-1185">Reference proteome</keyword>
<gene>
    <name evidence="4" type="ORF">CEPIT_LOCUS23297</name>
</gene>
<organism evidence="4 5">
    <name type="scientific">Cuscuta epithymum</name>
    <dbReference type="NCBI Taxonomy" id="186058"/>
    <lineage>
        <taxon>Eukaryota</taxon>
        <taxon>Viridiplantae</taxon>
        <taxon>Streptophyta</taxon>
        <taxon>Embryophyta</taxon>
        <taxon>Tracheophyta</taxon>
        <taxon>Spermatophyta</taxon>
        <taxon>Magnoliopsida</taxon>
        <taxon>eudicotyledons</taxon>
        <taxon>Gunneridae</taxon>
        <taxon>Pentapetalae</taxon>
        <taxon>asterids</taxon>
        <taxon>lamiids</taxon>
        <taxon>Solanales</taxon>
        <taxon>Convolvulaceae</taxon>
        <taxon>Cuscuteae</taxon>
        <taxon>Cuscuta</taxon>
        <taxon>Cuscuta subgen. Cuscuta</taxon>
    </lineage>
</organism>
<feature type="repeat" description="PPR" evidence="3">
    <location>
        <begin position="499"/>
        <end position="533"/>
    </location>
</feature>
<reference evidence="4" key="1">
    <citation type="submission" date="2022-07" db="EMBL/GenBank/DDBJ databases">
        <authorList>
            <person name="Macas J."/>
            <person name="Novak P."/>
            <person name="Neumann P."/>
        </authorList>
    </citation>
    <scope>NUCLEOTIDE SEQUENCE</scope>
</reference>
<accession>A0AAV0EFN8</accession>
<evidence type="ECO:0008006" key="6">
    <source>
        <dbReference type="Google" id="ProtNLM"/>
    </source>
</evidence>
<dbReference type="InterPro" id="IPR011990">
    <property type="entry name" value="TPR-like_helical_dom_sf"/>
</dbReference>
<feature type="repeat" description="PPR" evidence="3">
    <location>
        <begin position="396"/>
        <end position="430"/>
    </location>
</feature>
<evidence type="ECO:0000313" key="5">
    <source>
        <dbReference type="Proteomes" id="UP001152523"/>
    </source>
</evidence>
<evidence type="ECO:0000256" key="1">
    <source>
        <dbReference type="ARBA" id="ARBA00007626"/>
    </source>
</evidence>
<dbReference type="Pfam" id="PF01535">
    <property type="entry name" value="PPR"/>
    <property type="match status" value="3"/>
</dbReference>
<feature type="repeat" description="PPR" evidence="3">
    <location>
        <begin position="361"/>
        <end position="395"/>
    </location>
</feature>
<feature type="repeat" description="PPR" evidence="3">
    <location>
        <begin position="256"/>
        <end position="290"/>
    </location>
</feature>
<dbReference type="NCBIfam" id="TIGR00756">
    <property type="entry name" value="PPR"/>
    <property type="match status" value="7"/>
</dbReference>
<dbReference type="InterPro" id="IPR002885">
    <property type="entry name" value="PPR_rpt"/>
</dbReference>
<feature type="repeat" description="PPR" evidence="3">
    <location>
        <begin position="326"/>
        <end position="360"/>
    </location>
</feature>
<comment type="similarity">
    <text evidence="1">Belongs to the PPR family. P subfamily.</text>
</comment>
<dbReference type="GO" id="GO:0010019">
    <property type="term" value="P:chloroplast-nucleus signaling pathway"/>
    <property type="evidence" value="ECO:0007669"/>
    <property type="project" value="TreeGrafter"/>
</dbReference>
<protein>
    <recommendedName>
        <fullName evidence="6">Pentatricopeptide repeat-containing protein</fullName>
    </recommendedName>
</protein>
<proteinExistence type="inferred from homology"/>
<dbReference type="Gene3D" id="1.25.40.10">
    <property type="entry name" value="Tetratricopeptide repeat domain"/>
    <property type="match status" value="5"/>
</dbReference>
<dbReference type="Pfam" id="PF13812">
    <property type="entry name" value="PPR_3"/>
    <property type="match status" value="1"/>
</dbReference>
<feature type="repeat" description="PPR" evidence="3">
    <location>
        <begin position="225"/>
        <end position="255"/>
    </location>
</feature>
<feature type="repeat" description="PPR" evidence="3">
    <location>
        <begin position="190"/>
        <end position="224"/>
    </location>
</feature>
<evidence type="ECO:0000256" key="2">
    <source>
        <dbReference type="ARBA" id="ARBA00022737"/>
    </source>
</evidence>
<dbReference type="EMBL" id="CAMAPF010000916">
    <property type="protein sequence ID" value="CAH9120909.1"/>
    <property type="molecule type" value="Genomic_DNA"/>
</dbReference>
<dbReference type="PROSITE" id="PS51375">
    <property type="entry name" value="PPR"/>
    <property type="match status" value="10"/>
</dbReference>
<dbReference type="GO" id="GO:0009507">
    <property type="term" value="C:chloroplast"/>
    <property type="evidence" value="ECO:0007669"/>
    <property type="project" value="TreeGrafter"/>
</dbReference>
<evidence type="ECO:0000256" key="3">
    <source>
        <dbReference type="PROSITE-ProRule" id="PRU00708"/>
    </source>
</evidence>
<dbReference type="Proteomes" id="UP001152523">
    <property type="component" value="Unassembled WGS sequence"/>
</dbReference>
<dbReference type="PANTHER" id="PTHR47936">
    <property type="entry name" value="PPR_LONG DOMAIN-CONTAINING PROTEIN"/>
    <property type="match status" value="1"/>
</dbReference>
<comment type="caution">
    <text evidence="4">The sequence shown here is derived from an EMBL/GenBank/DDBJ whole genome shotgun (WGS) entry which is preliminary data.</text>
</comment>
<keyword evidence="2" id="KW-0677">Repeat</keyword>
<feature type="repeat" description="PPR" evidence="3">
    <location>
        <begin position="569"/>
        <end position="603"/>
    </location>
</feature>
<name>A0AAV0EFN8_9ASTE</name>
<feature type="repeat" description="PPR" evidence="3">
    <location>
        <begin position="83"/>
        <end position="117"/>
    </location>
</feature>
<feature type="repeat" description="PPR" evidence="3">
    <location>
        <begin position="534"/>
        <end position="568"/>
    </location>
</feature>
<evidence type="ECO:0000313" key="4">
    <source>
        <dbReference type="EMBL" id="CAH9120909.1"/>
    </source>
</evidence>
<dbReference type="AlphaFoldDB" id="A0AAV0EFN8"/>
<sequence length="636" mass="72491">MEEKLRACTRTNRSFMLKATKLIVLYSRRTYRRFISIGGSIPVVTSPAPTQENITRLILDQKSVSEALQTFRWASDIPHFTHSRSTFRALIHKLCLFRRFDIAYQLLDEMRTSACITPDEGIFITFVRGLGRARMMKEVIQIPELASKFDLNPSLKLMNTILDVLVKEDIDIAREFYRKKMMGCNGVQGDDYTYAILMKGLCATNRIQDGFKLLQVLKSWDTKPNIVIYNTLMHALCKNGQVGRARSLMREISEPNNVTFNILISAYCKDDNLVNALVMLEKSFNKGFVPDVITMTKIVEILCKKGRLSEAVEILERVEGKEGAIDVLAYNTLIKGYCRSGKVKIGLRLLHEMEKKGCLPNADTYNALISGLCECSMYDMALDIFNEMKMVGLKWNAATYDALIHGLCFGGRIQDGFNILALMEDNKMEGHIRPYNGIIYGLYKENRLDEALGFLRKMENTFPRLVDRSLRILRLCEDGCVDEAKNTYIQMIEEGRVPCALVYANLIHVFCVKERLREATQVMNEMVRHGYLPIASTFNALIKGLCRKGKTGNALKFMEDIVSRGFFPDIESYSLFLEALCSKGEFHNAFIVFLQMVEKGIIPNSSSWNMLLQCLHEEHHSMCRVGNHQLCSIIEA</sequence>
<dbReference type="PANTHER" id="PTHR47936:SF1">
    <property type="entry name" value="PENTATRICOPEPTIDE REPEAT-CONTAINING PROTEIN GUN1, CHLOROPLASTIC"/>
    <property type="match status" value="1"/>
</dbReference>
<dbReference type="Pfam" id="PF13041">
    <property type="entry name" value="PPR_2"/>
    <property type="match status" value="3"/>
</dbReference>